<gene>
    <name evidence="3" type="ORF">GX356_09855</name>
</gene>
<dbReference type="AlphaFoldDB" id="A0A7X8MX00"/>
<feature type="region of interest" description="Disordered" evidence="1">
    <location>
        <begin position="1"/>
        <end position="20"/>
    </location>
</feature>
<dbReference type="Proteomes" id="UP000568696">
    <property type="component" value="Unassembled WGS sequence"/>
</dbReference>
<dbReference type="InterPro" id="IPR027843">
    <property type="entry name" value="DUF4440"/>
</dbReference>
<sequence length="65" mass="7070">MVLRLEAELQDGTTRSDGGRLREILSPEFGEIGASGTRWDRESILDLLAGETTGGIVSRRHSSGR</sequence>
<name>A0A7X8MX00_9CORY</name>
<comment type="caution">
    <text evidence="3">The sequence shown here is derived from an EMBL/GenBank/DDBJ whole genome shotgun (WGS) entry which is preliminary data.</text>
</comment>
<protein>
    <submittedName>
        <fullName evidence="3">Nuclear transport factor 2 family protein</fullName>
    </submittedName>
</protein>
<evidence type="ECO:0000313" key="4">
    <source>
        <dbReference type="Proteomes" id="UP000568696"/>
    </source>
</evidence>
<reference evidence="3 4" key="1">
    <citation type="journal article" date="2020" name="Biotechnol. Biofuels">
        <title>New insights from the biogas microbiome by comprehensive genome-resolved metagenomics of nearly 1600 species originating from multiple anaerobic digesters.</title>
        <authorList>
            <person name="Campanaro S."/>
            <person name="Treu L."/>
            <person name="Rodriguez-R L.M."/>
            <person name="Kovalovszki A."/>
            <person name="Ziels R.M."/>
            <person name="Maus I."/>
            <person name="Zhu X."/>
            <person name="Kougias P.G."/>
            <person name="Basile A."/>
            <person name="Luo G."/>
            <person name="Schluter A."/>
            <person name="Konstantinidis K.T."/>
            <person name="Angelidaki I."/>
        </authorList>
    </citation>
    <scope>NUCLEOTIDE SEQUENCE [LARGE SCALE GENOMIC DNA]</scope>
    <source>
        <strain evidence="3">AS23ysBPME_344</strain>
    </source>
</reference>
<proteinExistence type="predicted"/>
<evidence type="ECO:0000259" key="2">
    <source>
        <dbReference type="Pfam" id="PF14534"/>
    </source>
</evidence>
<accession>A0A7X8MX00</accession>
<evidence type="ECO:0000256" key="1">
    <source>
        <dbReference type="SAM" id="MobiDB-lite"/>
    </source>
</evidence>
<dbReference type="EMBL" id="JAAYSN010000271">
    <property type="protein sequence ID" value="NLP40001.1"/>
    <property type="molecule type" value="Genomic_DNA"/>
</dbReference>
<dbReference type="Pfam" id="PF14534">
    <property type="entry name" value="DUF4440"/>
    <property type="match status" value="1"/>
</dbReference>
<feature type="domain" description="DUF4440" evidence="2">
    <location>
        <begin position="2"/>
        <end position="53"/>
    </location>
</feature>
<evidence type="ECO:0000313" key="3">
    <source>
        <dbReference type="EMBL" id="NLP40001.1"/>
    </source>
</evidence>
<organism evidence="3 4">
    <name type="scientific">Corynebacterium pollutisoli</name>
    <dbReference type="NCBI Taxonomy" id="1610489"/>
    <lineage>
        <taxon>Bacteria</taxon>
        <taxon>Bacillati</taxon>
        <taxon>Actinomycetota</taxon>
        <taxon>Actinomycetes</taxon>
        <taxon>Mycobacteriales</taxon>
        <taxon>Corynebacteriaceae</taxon>
        <taxon>Corynebacterium</taxon>
    </lineage>
</organism>